<evidence type="ECO:0000313" key="2">
    <source>
        <dbReference type="Proteomes" id="UP000681967"/>
    </source>
</evidence>
<comment type="caution">
    <text evidence="1">The sequence shown here is derived from an EMBL/GenBank/DDBJ whole genome shotgun (WGS) entry which is preliminary data.</text>
</comment>
<name>A0A8S3AV26_9BILA</name>
<dbReference type="Proteomes" id="UP000681967">
    <property type="component" value="Unassembled WGS sequence"/>
</dbReference>
<evidence type="ECO:0000313" key="1">
    <source>
        <dbReference type="EMBL" id="CAF4757530.1"/>
    </source>
</evidence>
<reference evidence="1" key="1">
    <citation type="submission" date="2021-02" db="EMBL/GenBank/DDBJ databases">
        <authorList>
            <person name="Nowell W R."/>
        </authorList>
    </citation>
    <scope>NUCLEOTIDE SEQUENCE</scope>
</reference>
<accession>A0A8S3AV26</accession>
<dbReference type="AlphaFoldDB" id="A0A8S3AV26"/>
<dbReference type="EMBL" id="CAJOBH010131081">
    <property type="protein sequence ID" value="CAF4757530.1"/>
    <property type="molecule type" value="Genomic_DNA"/>
</dbReference>
<organism evidence="1 2">
    <name type="scientific">Rotaria magnacalcarata</name>
    <dbReference type="NCBI Taxonomy" id="392030"/>
    <lineage>
        <taxon>Eukaryota</taxon>
        <taxon>Metazoa</taxon>
        <taxon>Spiralia</taxon>
        <taxon>Gnathifera</taxon>
        <taxon>Rotifera</taxon>
        <taxon>Eurotatoria</taxon>
        <taxon>Bdelloidea</taxon>
        <taxon>Philodinida</taxon>
        <taxon>Philodinidae</taxon>
        <taxon>Rotaria</taxon>
    </lineage>
</organism>
<proteinExistence type="predicted"/>
<sequence length="47" mass="5424">RRENGTAASIPVFDRVKSSLYEYWTSKQPPVPKVLSSIDIPYRLTRT</sequence>
<feature type="non-terminal residue" evidence="1">
    <location>
        <position position="1"/>
    </location>
</feature>
<gene>
    <name evidence="1" type="ORF">BYL167_LOCUS46366</name>
</gene>
<protein>
    <submittedName>
        <fullName evidence="1">Uncharacterized protein</fullName>
    </submittedName>
</protein>